<keyword evidence="6" id="KW-0560">Oxidoreductase</keyword>
<dbReference type="GO" id="GO:0016705">
    <property type="term" value="F:oxidoreductase activity, acting on paired donors, with incorporation or reduction of molecular oxygen"/>
    <property type="evidence" value="ECO:0007669"/>
    <property type="project" value="InterPro"/>
</dbReference>
<evidence type="ECO:0000256" key="1">
    <source>
        <dbReference type="ARBA" id="ARBA00001971"/>
    </source>
</evidence>
<comment type="similarity">
    <text evidence="3">Belongs to the cytochrome P450 family.</text>
</comment>
<evidence type="ECO:0000256" key="6">
    <source>
        <dbReference type="ARBA" id="ARBA00023002"/>
    </source>
</evidence>
<evidence type="ECO:0000313" key="11">
    <source>
        <dbReference type="Proteomes" id="UP000663827"/>
    </source>
</evidence>
<comment type="pathway">
    <text evidence="2">Secondary metabolite biosynthesis.</text>
</comment>
<dbReference type="InterPro" id="IPR036396">
    <property type="entry name" value="Cyt_P450_sf"/>
</dbReference>
<comment type="caution">
    <text evidence="10">The sequence shown here is derived from an EMBL/GenBank/DDBJ whole genome shotgun (WGS) entry which is preliminary data.</text>
</comment>
<dbReference type="PRINTS" id="PR00463">
    <property type="entry name" value="EP450I"/>
</dbReference>
<dbReference type="Proteomes" id="UP000663827">
    <property type="component" value="Unassembled WGS sequence"/>
</dbReference>
<dbReference type="PANTHER" id="PTHR46300:SF8">
    <property type="entry name" value="CYTOCHROME P450 2E1"/>
    <property type="match status" value="1"/>
</dbReference>
<evidence type="ECO:0000256" key="9">
    <source>
        <dbReference type="SAM" id="SignalP"/>
    </source>
</evidence>
<dbReference type="GO" id="GO:0005506">
    <property type="term" value="F:iron ion binding"/>
    <property type="evidence" value="ECO:0007669"/>
    <property type="project" value="InterPro"/>
</dbReference>
<keyword evidence="9" id="KW-0732">Signal</keyword>
<evidence type="ECO:0000256" key="2">
    <source>
        <dbReference type="ARBA" id="ARBA00005179"/>
    </source>
</evidence>
<dbReference type="AlphaFoldDB" id="A0A8H3HNU6"/>
<evidence type="ECO:0008006" key="12">
    <source>
        <dbReference type="Google" id="ProtNLM"/>
    </source>
</evidence>
<evidence type="ECO:0000256" key="3">
    <source>
        <dbReference type="ARBA" id="ARBA00010617"/>
    </source>
</evidence>
<evidence type="ECO:0000256" key="8">
    <source>
        <dbReference type="ARBA" id="ARBA00023033"/>
    </source>
</evidence>
<proteinExistence type="inferred from homology"/>
<protein>
    <recommendedName>
        <fullName evidence="12">O-methylsterigmatocystin oxidoreductase</fullName>
    </recommendedName>
</protein>
<reference evidence="10" key="1">
    <citation type="submission" date="2021-01" db="EMBL/GenBank/DDBJ databases">
        <authorList>
            <person name="Kaushik A."/>
        </authorList>
    </citation>
    <scope>NUCLEOTIDE SEQUENCE</scope>
    <source>
        <strain evidence="10">AG5</strain>
    </source>
</reference>
<keyword evidence="8" id="KW-0503">Monooxygenase</keyword>
<feature type="chain" id="PRO_5034168526" description="O-methylsterigmatocystin oxidoreductase" evidence="9">
    <location>
        <begin position="33"/>
        <end position="120"/>
    </location>
</feature>
<dbReference type="SUPFAM" id="SSF48264">
    <property type="entry name" value="Cytochrome P450"/>
    <property type="match status" value="1"/>
</dbReference>
<dbReference type="InterPro" id="IPR001128">
    <property type="entry name" value="Cyt_P450"/>
</dbReference>
<accession>A0A8H3HNU6</accession>
<dbReference type="InterPro" id="IPR002401">
    <property type="entry name" value="Cyt_P450_E_grp-I"/>
</dbReference>
<dbReference type="EMBL" id="CAJNJQ010001448">
    <property type="protein sequence ID" value="CAE7138980.1"/>
    <property type="molecule type" value="Genomic_DNA"/>
</dbReference>
<evidence type="ECO:0000256" key="4">
    <source>
        <dbReference type="ARBA" id="ARBA00022617"/>
    </source>
</evidence>
<organism evidence="10 11">
    <name type="scientific">Rhizoctonia solani</name>
    <dbReference type="NCBI Taxonomy" id="456999"/>
    <lineage>
        <taxon>Eukaryota</taxon>
        <taxon>Fungi</taxon>
        <taxon>Dikarya</taxon>
        <taxon>Basidiomycota</taxon>
        <taxon>Agaricomycotina</taxon>
        <taxon>Agaricomycetes</taxon>
        <taxon>Cantharellales</taxon>
        <taxon>Ceratobasidiaceae</taxon>
        <taxon>Rhizoctonia</taxon>
    </lineage>
</organism>
<name>A0A8H3HNU6_9AGAM</name>
<keyword evidence="5" id="KW-0479">Metal-binding</keyword>
<evidence type="ECO:0000256" key="7">
    <source>
        <dbReference type="ARBA" id="ARBA00023004"/>
    </source>
</evidence>
<sequence>MTLFGGGTETTANVFLVFVLAMIFHPEAQTRAQEEIDRVIPKGRLPVMGDREHLPYTNRLIKEVLRWRPAVPTGIPHACFQDDIYRGYSIPKGAMVIANIWAMSRDEKVYPDPENFNPDR</sequence>
<dbReference type="PANTHER" id="PTHR46300">
    <property type="entry name" value="P450, PUTATIVE (EUROFUNG)-RELATED-RELATED"/>
    <property type="match status" value="1"/>
</dbReference>
<keyword evidence="4" id="KW-0349">Heme</keyword>
<dbReference type="GO" id="GO:0004497">
    <property type="term" value="F:monooxygenase activity"/>
    <property type="evidence" value="ECO:0007669"/>
    <property type="project" value="UniProtKB-KW"/>
</dbReference>
<comment type="cofactor">
    <cofactor evidence="1">
        <name>heme</name>
        <dbReference type="ChEBI" id="CHEBI:30413"/>
    </cofactor>
</comment>
<dbReference type="Pfam" id="PF00067">
    <property type="entry name" value="p450"/>
    <property type="match status" value="1"/>
</dbReference>
<evidence type="ECO:0000256" key="5">
    <source>
        <dbReference type="ARBA" id="ARBA00022723"/>
    </source>
</evidence>
<dbReference type="InterPro" id="IPR050364">
    <property type="entry name" value="Cytochrome_P450_fung"/>
</dbReference>
<keyword evidence="7" id="KW-0408">Iron</keyword>
<dbReference type="Gene3D" id="1.10.630.10">
    <property type="entry name" value="Cytochrome P450"/>
    <property type="match status" value="1"/>
</dbReference>
<feature type="signal peptide" evidence="9">
    <location>
        <begin position="1"/>
        <end position="32"/>
    </location>
</feature>
<dbReference type="GO" id="GO:0020037">
    <property type="term" value="F:heme binding"/>
    <property type="evidence" value="ECO:0007669"/>
    <property type="project" value="InterPro"/>
</dbReference>
<evidence type="ECO:0000313" key="10">
    <source>
        <dbReference type="EMBL" id="CAE7138980.1"/>
    </source>
</evidence>
<gene>
    <name evidence="10" type="ORF">RDB_LOCUS72220</name>
</gene>
<feature type="non-terminal residue" evidence="10">
    <location>
        <position position="1"/>
    </location>
</feature>